<keyword evidence="3" id="KW-1185">Reference proteome</keyword>
<feature type="signal peptide" evidence="1">
    <location>
        <begin position="1"/>
        <end position="24"/>
    </location>
</feature>
<dbReference type="Gene3D" id="3.30.310.170">
    <property type="entry name" value="Outer membrane protein assembly factor BamC"/>
    <property type="match status" value="1"/>
</dbReference>
<reference evidence="2" key="1">
    <citation type="submission" date="2019-02" db="EMBL/GenBank/DDBJ databases">
        <authorList>
            <person name="Li S.-H."/>
        </authorList>
    </citation>
    <scope>NUCLEOTIDE SEQUENCE</scope>
    <source>
        <strain evidence="2">IMCC11814</strain>
    </source>
</reference>
<evidence type="ECO:0000256" key="1">
    <source>
        <dbReference type="SAM" id="SignalP"/>
    </source>
</evidence>
<accession>A0ABT3T0L4</accession>
<dbReference type="Pfam" id="PF06804">
    <property type="entry name" value="Lipoprotein_18"/>
    <property type="match status" value="1"/>
</dbReference>
<keyword evidence="1" id="KW-0732">Signal</keyword>
<comment type="caution">
    <text evidence="2">The sequence shown here is derived from an EMBL/GenBank/DDBJ whole genome shotgun (WGS) entry which is preliminary data.</text>
</comment>
<dbReference type="InterPro" id="IPR042268">
    <property type="entry name" value="BamC_C"/>
</dbReference>
<proteinExistence type="predicted"/>
<sequence>MSKVDKHFFRIAAAVLTLSLSACGSIFGDEGVFRDRSEDYKQAPQIAPVELPDGMKSAEMEDIYVIPPVQDAYLDDEEFEVPRPTPLGSSATQELVRIQRLGLDSWILVGVAPGQVWPQVRNFISASGMQVARADARAGTMESNWVTLEGRPLSSRFRFRMEQGVQRGTSELHVLQMNQRGGEELWPAESDDASQEAEMLRALAQYMADSAETAPVSMLAEQGIRATGKIALVEAPEGYFYLRLDLPYDRAWASLGRALEKSSFIISDRNRSEGLYYVRFSADGSDDETGWWSRLWENQDDVIDEDQILLVSMEPLSEESMSIRMNPQDAAIVLDKREQQELLVAIKGNIN</sequence>
<feature type="chain" id="PRO_5045681946" evidence="1">
    <location>
        <begin position="25"/>
        <end position="351"/>
    </location>
</feature>
<dbReference type="RefSeq" id="WP_279247550.1">
    <property type="nucleotide sequence ID" value="NZ_SHNO01000001.1"/>
</dbReference>
<dbReference type="EMBL" id="SHNO01000001">
    <property type="protein sequence ID" value="MCX2975786.1"/>
    <property type="molecule type" value="Genomic_DNA"/>
</dbReference>
<evidence type="ECO:0000313" key="2">
    <source>
        <dbReference type="EMBL" id="MCX2975786.1"/>
    </source>
</evidence>
<gene>
    <name evidence="2" type="primary">bamC</name>
    <name evidence="2" type="ORF">EYC82_00265</name>
</gene>
<dbReference type="PROSITE" id="PS51257">
    <property type="entry name" value="PROKAR_LIPOPROTEIN"/>
    <property type="match status" value="1"/>
</dbReference>
<evidence type="ECO:0000313" key="3">
    <source>
        <dbReference type="Proteomes" id="UP001143304"/>
    </source>
</evidence>
<protein>
    <submittedName>
        <fullName evidence="2">Outer membrane protein assembly factor BamC</fullName>
    </submittedName>
</protein>
<name>A0ABT3T0L4_9GAMM</name>
<organism evidence="2 3">
    <name type="scientific">Candidatus Marimicrobium litorale</name>
    <dbReference type="NCBI Taxonomy" id="2518991"/>
    <lineage>
        <taxon>Bacteria</taxon>
        <taxon>Pseudomonadati</taxon>
        <taxon>Pseudomonadota</taxon>
        <taxon>Gammaproteobacteria</taxon>
        <taxon>Cellvibrionales</taxon>
        <taxon>Halieaceae</taxon>
        <taxon>Marimicrobium</taxon>
    </lineage>
</organism>
<dbReference type="InterPro" id="IPR010653">
    <property type="entry name" value="NlpB/DapX"/>
</dbReference>
<dbReference type="Proteomes" id="UP001143304">
    <property type="component" value="Unassembled WGS sequence"/>
</dbReference>